<evidence type="ECO:0000313" key="2">
    <source>
        <dbReference type="EMBL" id="KAF4336877.1"/>
    </source>
</evidence>
<sequence>MSFRDQWILSKAAPELRQRNVACHLDEALALCNYLNGSMSAESAARAITADHLLRYDEVTIPFRLWQLLSDTLLRFEEDCDMILDLLKAIQKLPTKNETPWWVTDPLRRSWPREPLSELPEFANQWQVCYEKHRYEYRGHWVTDETIKNSRVYFRRAGMVEAKMYLRGIPGITEFWAYRTINLICLRNKDLEVVIFEIYGWLHTAGSKLAETLDPNQIKCFERAMRDRPEKKYEISVTMFEHWQHWKKSFLERVRPRKATQIPVCEVCRKRKKKVDAILVGRHTSSAPNVASNANIRHGPETAASPRQLERLAHVMKTPEALSDLANLPYHDAIELLHILREVRRDTGPSCPASDALTQSPSLLPTPPPPPPSPPPSPSPSPSPSPVPLLHSHYAIAGSLLPPASCAMELELMVRHPIAYPVLLPIAADTLPLDVLLVPRRPEIFSTFLLQQITNPASLENSPSIAVDEDGASSPWPFKELSHLTESHIHMLSQVDISLWTELPIPNHVAARSIVIYLNNDYPVLPLFDADLFLRDLVHKKPYFCSSFLVAALLTWACQAYIPLNPDAVHYSSVCFADTQAQWSRYDGDPESITLVSVSALQLLFMTAVTTGKDFLALESHRKGIEVAQAMGLLNVAPGQRK</sequence>
<organism evidence="2 3">
    <name type="scientific">Fusarium beomiforme</name>
    <dbReference type="NCBI Taxonomy" id="44412"/>
    <lineage>
        <taxon>Eukaryota</taxon>
        <taxon>Fungi</taxon>
        <taxon>Dikarya</taxon>
        <taxon>Ascomycota</taxon>
        <taxon>Pezizomycotina</taxon>
        <taxon>Sordariomycetes</taxon>
        <taxon>Hypocreomycetidae</taxon>
        <taxon>Hypocreales</taxon>
        <taxon>Nectriaceae</taxon>
        <taxon>Fusarium</taxon>
        <taxon>Fusarium burgessii species complex</taxon>
    </lineage>
</organism>
<evidence type="ECO:0000313" key="3">
    <source>
        <dbReference type="Proteomes" id="UP000730481"/>
    </source>
</evidence>
<feature type="region of interest" description="Disordered" evidence="1">
    <location>
        <begin position="348"/>
        <end position="386"/>
    </location>
</feature>
<dbReference type="OrthoDB" id="5392447at2759"/>
<dbReference type="Proteomes" id="UP000730481">
    <property type="component" value="Unassembled WGS sequence"/>
</dbReference>
<dbReference type="PANTHER" id="PTHR47256">
    <property type="entry name" value="ZN(II)2CYS6 TRANSCRIPTION FACTOR (EUROFUNG)-RELATED"/>
    <property type="match status" value="1"/>
</dbReference>
<protein>
    <submittedName>
        <fullName evidence="2">NirA-like nitrate assimilation regulatory protein</fullName>
    </submittedName>
</protein>
<comment type="caution">
    <text evidence="2">The sequence shown here is derived from an EMBL/GenBank/DDBJ whole genome shotgun (WGS) entry which is preliminary data.</text>
</comment>
<dbReference type="PANTHER" id="PTHR47256:SF1">
    <property type="entry name" value="ZN(II)2CYS6 TRANSCRIPTION FACTOR (EUROFUNG)"/>
    <property type="match status" value="1"/>
</dbReference>
<keyword evidence="3" id="KW-1185">Reference proteome</keyword>
<dbReference type="EMBL" id="PVQB02000465">
    <property type="protein sequence ID" value="KAF4336877.1"/>
    <property type="molecule type" value="Genomic_DNA"/>
</dbReference>
<feature type="compositionally biased region" description="Pro residues" evidence="1">
    <location>
        <begin position="364"/>
        <end position="386"/>
    </location>
</feature>
<reference evidence="2" key="2">
    <citation type="submission" date="2020-02" db="EMBL/GenBank/DDBJ databases">
        <title>Identification and distribution of gene clusters putatively required for synthesis of sphingolipid metabolism inhibitors in phylogenetically diverse species of the filamentous fungus Fusarium.</title>
        <authorList>
            <person name="Kim H.-S."/>
            <person name="Busman M."/>
            <person name="Brown D.W."/>
            <person name="Divon H."/>
            <person name="Uhlig S."/>
            <person name="Proctor R.H."/>
        </authorList>
    </citation>
    <scope>NUCLEOTIDE SEQUENCE</scope>
    <source>
        <strain evidence="2">NRRL 25174</strain>
    </source>
</reference>
<proteinExistence type="predicted"/>
<dbReference type="CDD" id="cd12148">
    <property type="entry name" value="fungal_TF_MHR"/>
    <property type="match status" value="1"/>
</dbReference>
<evidence type="ECO:0000256" key="1">
    <source>
        <dbReference type="SAM" id="MobiDB-lite"/>
    </source>
</evidence>
<dbReference type="AlphaFoldDB" id="A0A9P5AF87"/>
<accession>A0A9P5AF87</accession>
<dbReference type="InterPro" id="IPR053187">
    <property type="entry name" value="Notoamide_regulator"/>
</dbReference>
<gene>
    <name evidence="2" type="ORF">FBEOM_9257</name>
</gene>
<reference evidence="2" key="1">
    <citation type="journal article" date="2017" name="Mycologia">
        <title>Fusarium algeriense, sp. nov., a novel toxigenic crown rot pathogen of durum wheat from Algeria is nested in the Fusarium burgessii species complex.</title>
        <authorList>
            <person name="Laraba I."/>
            <person name="Keddad A."/>
            <person name="Boureghda H."/>
            <person name="Abdallah N."/>
            <person name="Vaughan M.M."/>
            <person name="Proctor R.H."/>
            <person name="Busman M."/>
            <person name="O'Donnell K."/>
        </authorList>
    </citation>
    <scope>NUCLEOTIDE SEQUENCE</scope>
    <source>
        <strain evidence="2">NRRL 25174</strain>
    </source>
</reference>
<name>A0A9P5AF87_9HYPO</name>